<name>A0A5B8LWI8_9HYPH</name>
<dbReference type="Gene3D" id="3.30.450.150">
    <property type="entry name" value="Haem-degrading domain"/>
    <property type="match status" value="1"/>
</dbReference>
<dbReference type="InterPro" id="IPR052517">
    <property type="entry name" value="GlcG_carb_metab_protein"/>
</dbReference>
<dbReference type="RefSeq" id="WP_146291552.1">
    <property type="nucleotide sequence ID" value="NZ_CP042304.1"/>
</dbReference>
<dbReference type="InterPro" id="IPR038084">
    <property type="entry name" value="PduO/GlcC-like_sf"/>
</dbReference>
<gene>
    <name evidence="1" type="ORF">FPZ08_18030</name>
</gene>
<organism evidence="1 2">
    <name type="scientific">Devosia ginsengisoli</name>
    <dbReference type="NCBI Taxonomy" id="400770"/>
    <lineage>
        <taxon>Bacteria</taxon>
        <taxon>Pseudomonadati</taxon>
        <taxon>Pseudomonadota</taxon>
        <taxon>Alphaproteobacteria</taxon>
        <taxon>Hyphomicrobiales</taxon>
        <taxon>Devosiaceae</taxon>
        <taxon>Devosia</taxon>
    </lineage>
</organism>
<evidence type="ECO:0000313" key="2">
    <source>
        <dbReference type="Proteomes" id="UP000315364"/>
    </source>
</evidence>
<keyword evidence="2" id="KW-1185">Reference proteome</keyword>
<dbReference type="EMBL" id="CP042304">
    <property type="protein sequence ID" value="QDZ12483.1"/>
    <property type="molecule type" value="Genomic_DNA"/>
</dbReference>
<dbReference type="Proteomes" id="UP000315364">
    <property type="component" value="Chromosome"/>
</dbReference>
<proteinExistence type="predicted"/>
<dbReference type="SUPFAM" id="SSF143744">
    <property type="entry name" value="GlcG-like"/>
    <property type="match status" value="1"/>
</dbReference>
<dbReference type="KEGG" id="dea:FPZ08_18030"/>
<reference evidence="1 2" key="1">
    <citation type="submission" date="2019-07" db="EMBL/GenBank/DDBJ databases">
        <title>Full genome sequence of Devosia sp. Gsoil 520.</title>
        <authorList>
            <person name="Im W.-T."/>
        </authorList>
    </citation>
    <scope>NUCLEOTIDE SEQUENCE [LARGE SCALE GENOMIC DNA]</scope>
    <source>
        <strain evidence="1 2">Gsoil 520</strain>
    </source>
</reference>
<dbReference type="AlphaFoldDB" id="A0A5B8LWI8"/>
<dbReference type="Pfam" id="PF03928">
    <property type="entry name" value="HbpS-like"/>
    <property type="match status" value="1"/>
</dbReference>
<dbReference type="PANTHER" id="PTHR34309:SF10">
    <property type="entry name" value="SLR1406 PROTEIN"/>
    <property type="match status" value="1"/>
</dbReference>
<evidence type="ECO:0000313" key="1">
    <source>
        <dbReference type="EMBL" id="QDZ12483.1"/>
    </source>
</evidence>
<accession>A0A5B8LWI8</accession>
<sequence>MELRTAFALIEATLEEGRRRKARPLSVVVLDPGGHQIASAREDGAGFARLALAQGKAWGSLGIGFGSRTLSERVTKAPEFFAAAASLLDGRLLPAPGGVLLLRDGTLIGALGVSGDTGDTDEACALFAAGRLGLEHER</sequence>
<protein>
    <submittedName>
        <fullName evidence="1">Heme-binding protein</fullName>
    </submittedName>
</protein>
<dbReference type="OrthoDB" id="9815788at2"/>
<dbReference type="InterPro" id="IPR005624">
    <property type="entry name" value="PduO/GlcC-like"/>
</dbReference>
<dbReference type="PANTHER" id="PTHR34309">
    <property type="entry name" value="SLR1406 PROTEIN"/>
    <property type="match status" value="1"/>
</dbReference>